<comment type="pathway">
    <text evidence="5">Purine metabolism; AMP biosynthesis via salvage pathway; AMP from ADP: step 1/1.</text>
</comment>
<dbReference type="RefSeq" id="WP_124976819.1">
    <property type="nucleotide sequence ID" value="NZ_BDQK01000017.1"/>
</dbReference>
<dbReference type="SUPFAM" id="SSF52540">
    <property type="entry name" value="P-loop containing nucleoside triphosphate hydrolases"/>
    <property type="match status" value="1"/>
</dbReference>
<name>A0A401INP2_APHSA</name>
<gene>
    <name evidence="5" type="primary">adk</name>
    <name evidence="8" type="ORF">AsFPU1_4295</name>
</gene>
<feature type="binding site" evidence="5">
    <location>
        <position position="127"/>
    </location>
    <ligand>
        <name>ATP</name>
        <dbReference type="ChEBI" id="CHEBI:30616"/>
    </ligand>
</feature>
<keyword evidence="5" id="KW-0963">Cytoplasm</keyword>
<reference evidence="9" key="1">
    <citation type="submission" date="2017-05" db="EMBL/GenBank/DDBJ databases">
        <title>Physiological properties and genetic analysis related to exopolysaccharide production of fresh-water unicellular cyanobacterium Aphanothece sacrum, Suizenji Nori, that has been cultured as a food source in Japan.</title>
        <authorList>
            <person name="Kanesaki Y."/>
            <person name="Yoshikawa S."/>
            <person name="Ohki K."/>
        </authorList>
    </citation>
    <scope>NUCLEOTIDE SEQUENCE [LARGE SCALE GENOMIC DNA]</scope>
    <source>
        <strain evidence="9">FPU1</strain>
    </source>
</reference>
<proteinExistence type="inferred from homology"/>
<evidence type="ECO:0000256" key="5">
    <source>
        <dbReference type="HAMAP-Rule" id="MF_00235"/>
    </source>
</evidence>
<keyword evidence="9" id="KW-1185">Reference proteome</keyword>
<dbReference type="GO" id="GO:0005737">
    <property type="term" value="C:cytoplasm"/>
    <property type="evidence" value="ECO:0007669"/>
    <property type="project" value="UniProtKB-SubCell"/>
</dbReference>
<accession>A0A401INP2</accession>
<feature type="binding site" evidence="5">
    <location>
        <begin position="57"/>
        <end position="59"/>
    </location>
    <ligand>
        <name>AMP</name>
        <dbReference type="ChEBI" id="CHEBI:456215"/>
    </ligand>
</feature>
<comment type="function">
    <text evidence="5">Catalyzes the reversible transfer of the terminal phosphate group between ATP and AMP. Plays an important role in cellular energy homeostasis and in adenine nucleotide metabolism.</text>
</comment>
<dbReference type="Gene3D" id="3.40.50.300">
    <property type="entry name" value="P-loop containing nucleotide triphosphate hydrolases"/>
    <property type="match status" value="1"/>
</dbReference>
<protein>
    <recommendedName>
        <fullName evidence="5 7">Adenylate kinase</fullName>
        <shortName evidence="5">AK</shortName>
        <ecNumber evidence="5 7">2.7.4.3</ecNumber>
    </recommendedName>
    <alternativeName>
        <fullName evidence="5">ATP-AMP transphosphorylase</fullName>
    </alternativeName>
    <alternativeName>
        <fullName evidence="5">ATP:AMP phosphotransferase</fullName>
    </alternativeName>
    <alternativeName>
        <fullName evidence="5">Adenylate monophosphate kinase</fullName>
    </alternativeName>
</protein>
<dbReference type="InterPro" id="IPR027417">
    <property type="entry name" value="P-loop_NTPase"/>
</dbReference>
<dbReference type="PANTHER" id="PTHR23359">
    <property type="entry name" value="NUCLEOTIDE KINASE"/>
    <property type="match status" value="1"/>
</dbReference>
<comment type="catalytic activity">
    <reaction evidence="5 7">
        <text>AMP + ATP = 2 ADP</text>
        <dbReference type="Rhea" id="RHEA:12973"/>
        <dbReference type="ChEBI" id="CHEBI:30616"/>
        <dbReference type="ChEBI" id="CHEBI:456215"/>
        <dbReference type="ChEBI" id="CHEBI:456216"/>
        <dbReference type="EC" id="2.7.4.3"/>
    </reaction>
</comment>
<feature type="binding site" evidence="5">
    <location>
        <position position="140"/>
    </location>
    <ligand>
        <name>AMP</name>
        <dbReference type="ChEBI" id="CHEBI:456215"/>
    </ligand>
</feature>
<comment type="similarity">
    <text evidence="5 6">Belongs to the adenylate kinase family.</text>
</comment>
<comment type="caution">
    <text evidence="8">The sequence shown here is derived from an EMBL/GenBank/DDBJ whole genome shotgun (WGS) entry which is preliminary data.</text>
</comment>
<feature type="binding site" evidence="5">
    <location>
        <begin position="10"/>
        <end position="15"/>
    </location>
    <ligand>
        <name>ATP</name>
        <dbReference type="ChEBI" id="CHEBI:30616"/>
    </ligand>
</feature>
<dbReference type="UniPathway" id="UPA00588">
    <property type="reaction ID" value="UER00649"/>
</dbReference>
<dbReference type="GO" id="GO:0044209">
    <property type="term" value="P:AMP salvage"/>
    <property type="evidence" value="ECO:0007669"/>
    <property type="project" value="UniProtKB-UniRule"/>
</dbReference>
<organism evidence="8 9">
    <name type="scientific">Aphanothece sacrum FPU1</name>
    <dbReference type="NCBI Taxonomy" id="1920663"/>
    <lineage>
        <taxon>Bacteria</taxon>
        <taxon>Bacillati</taxon>
        <taxon>Cyanobacteriota</taxon>
        <taxon>Cyanophyceae</taxon>
        <taxon>Oscillatoriophycideae</taxon>
        <taxon>Chroococcales</taxon>
        <taxon>Aphanothecaceae</taxon>
        <taxon>Aphanothece</taxon>
    </lineage>
</organism>
<feature type="region of interest" description="NMP" evidence="5">
    <location>
        <begin position="30"/>
        <end position="59"/>
    </location>
</feature>
<comment type="subcellular location">
    <subcellularLocation>
        <location evidence="5 7">Cytoplasm</location>
    </subcellularLocation>
</comment>
<evidence type="ECO:0000256" key="2">
    <source>
        <dbReference type="ARBA" id="ARBA00022727"/>
    </source>
</evidence>
<evidence type="ECO:0000313" key="9">
    <source>
        <dbReference type="Proteomes" id="UP000287247"/>
    </source>
</evidence>
<dbReference type="GO" id="GO:0005524">
    <property type="term" value="F:ATP binding"/>
    <property type="evidence" value="ECO:0007669"/>
    <property type="project" value="UniProtKB-UniRule"/>
</dbReference>
<keyword evidence="2 5" id="KW-0545">Nucleotide biosynthesis</keyword>
<dbReference type="InterPro" id="IPR000850">
    <property type="entry name" value="Adenylat/UMP-CMP_kin"/>
</dbReference>
<dbReference type="GO" id="GO:0004017">
    <property type="term" value="F:AMP kinase activity"/>
    <property type="evidence" value="ECO:0007669"/>
    <property type="project" value="UniProtKB-UniRule"/>
</dbReference>
<keyword evidence="3 5" id="KW-0547">Nucleotide-binding</keyword>
<feature type="binding site" evidence="5">
    <location>
        <position position="92"/>
    </location>
    <ligand>
        <name>AMP</name>
        <dbReference type="ChEBI" id="CHEBI:456215"/>
    </ligand>
</feature>
<evidence type="ECO:0000256" key="6">
    <source>
        <dbReference type="RuleBase" id="RU003330"/>
    </source>
</evidence>
<keyword evidence="4 5" id="KW-0418">Kinase</keyword>
<keyword evidence="1 5" id="KW-0808">Transferase</keyword>
<dbReference type="EMBL" id="BDQK01000017">
    <property type="protein sequence ID" value="GBF82861.1"/>
    <property type="molecule type" value="Genomic_DNA"/>
</dbReference>
<feature type="binding site" evidence="5">
    <location>
        <position position="36"/>
    </location>
    <ligand>
        <name>AMP</name>
        <dbReference type="ChEBI" id="CHEBI:456215"/>
    </ligand>
</feature>
<evidence type="ECO:0000313" key="8">
    <source>
        <dbReference type="EMBL" id="GBF82861.1"/>
    </source>
</evidence>
<dbReference type="Proteomes" id="UP000287247">
    <property type="component" value="Unassembled WGS sequence"/>
</dbReference>
<feature type="binding site" evidence="5">
    <location>
        <position position="31"/>
    </location>
    <ligand>
        <name>AMP</name>
        <dbReference type="ChEBI" id="CHEBI:456215"/>
    </ligand>
</feature>
<sequence>MRLVLLGGPGSGKGTQAKRLSQTLNIAMVSTGNILREAIDKKTELGLKAQAYVEKGELLPNEIMIQFMTNFLLENESKNGWILEGYPRTSFQAEELDFLLEKINQSLNYAIYLEVNNTVMKQRSLTRSLMDDQPEIIERRIELFKQQTIPILEYYEGTKRLLTISGEPSSEVVEKTILSAL</sequence>
<dbReference type="EC" id="2.7.4.3" evidence="5 7"/>
<evidence type="ECO:0000256" key="3">
    <source>
        <dbReference type="ARBA" id="ARBA00022741"/>
    </source>
</evidence>
<feature type="binding site" evidence="5">
    <location>
        <position position="168"/>
    </location>
    <ligand>
        <name>ATP</name>
        <dbReference type="ChEBI" id="CHEBI:30616"/>
    </ligand>
</feature>
<dbReference type="PRINTS" id="PR00094">
    <property type="entry name" value="ADENYLTKNASE"/>
</dbReference>
<feature type="binding site" evidence="5">
    <location>
        <begin position="85"/>
        <end position="88"/>
    </location>
    <ligand>
        <name>AMP</name>
        <dbReference type="ChEBI" id="CHEBI:456215"/>
    </ligand>
</feature>
<keyword evidence="5 7" id="KW-0067">ATP-binding</keyword>
<dbReference type="AlphaFoldDB" id="A0A401INP2"/>
<dbReference type="OrthoDB" id="9805030at2"/>
<evidence type="ECO:0000256" key="4">
    <source>
        <dbReference type="ARBA" id="ARBA00022777"/>
    </source>
</evidence>
<dbReference type="CDD" id="cd01428">
    <property type="entry name" value="ADK"/>
    <property type="match status" value="1"/>
</dbReference>
<comment type="caution">
    <text evidence="5">Lacks conserved residue(s) required for the propagation of feature annotation.</text>
</comment>
<dbReference type="Pfam" id="PF00406">
    <property type="entry name" value="ADK"/>
    <property type="match status" value="1"/>
</dbReference>
<evidence type="ECO:0000256" key="7">
    <source>
        <dbReference type="RuleBase" id="RU003331"/>
    </source>
</evidence>
<comment type="domain">
    <text evidence="5">Consists of three domains, a large central CORE domain and two small peripheral domains, NMPbind and LID, which undergo movements during catalysis. The LID domain closes over the site of phosphoryl transfer upon ATP binding. Assembling and dissambling the active center during each catalytic cycle provides an effective means to prevent ATP hydrolysis.</text>
</comment>
<evidence type="ECO:0000256" key="1">
    <source>
        <dbReference type="ARBA" id="ARBA00022679"/>
    </source>
</evidence>
<comment type="subunit">
    <text evidence="5 7">Monomer.</text>
</comment>
<dbReference type="HAMAP" id="MF_00235">
    <property type="entry name" value="Adenylate_kinase_Adk"/>
    <property type="match status" value="1"/>
</dbReference>